<name>A0A0K1E4T1_CHOCO</name>
<dbReference type="SMART" id="SM00382">
    <property type="entry name" value="AAA"/>
    <property type="match status" value="1"/>
</dbReference>
<dbReference type="PROSITE" id="PS01008">
    <property type="entry name" value="DNAA"/>
    <property type="match status" value="1"/>
</dbReference>
<gene>
    <name evidence="8 14" type="primary">dnaA</name>
    <name evidence="14" type="ORF">CMC5_000010</name>
</gene>
<comment type="subunit">
    <text evidence="8">Oligomerizes as a right-handed, spiral filament on DNA at oriC.</text>
</comment>
<dbReference type="EMBL" id="CP012159">
    <property type="protein sequence ID" value="AKT35890.1"/>
    <property type="molecule type" value="Genomic_DNA"/>
</dbReference>
<protein>
    <recommendedName>
        <fullName evidence="8 9">Chromosomal replication initiator protein DnaA</fullName>
    </recommendedName>
</protein>
<feature type="binding site" evidence="8">
    <location>
        <position position="179"/>
    </location>
    <ligand>
        <name>ATP</name>
        <dbReference type="ChEBI" id="CHEBI:30616"/>
    </ligand>
</feature>
<dbReference type="InterPro" id="IPR018312">
    <property type="entry name" value="Chromosome_initiator_DnaA_CS"/>
</dbReference>
<dbReference type="InterPro" id="IPR001957">
    <property type="entry name" value="Chromosome_initiator_DnaA"/>
</dbReference>
<dbReference type="OrthoDB" id="9807019at2"/>
<dbReference type="Gene3D" id="3.40.50.300">
    <property type="entry name" value="P-loop containing nucleotide triphosphate hydrolases"/>
    <property type="match status" value="1"/>
</dbReference>
<keyword evidence="6 8" id="KW-0446">Lipid-binding</keyword>
<dbReference type="GO" id="GO:0003688">
    <property type="term" value="F:DNA replication origin binding"/>
    <property type="evidence" value="ECO:0007669"/>
    <property type="project" value="UniProtKB-UniRule"/>
</dbReference>
<dbReference type="SUPFAM" id="SSF52540">
    <property type="entry name" value="P-loop containing nucleoside triphosphate hydrolases"/>
    <property type="match status" value="1"/>
</dbReference>
<evidence type="ECO:0000256" key="8">
    <source>
        <dbReference type="HAMAP-Rule" id="MF_00377"/>
    </source>
</evidence>
<keyword evidence="2 8" id="KW-0963">Cytoplasm</keyword>
<evidence type="ECO:0000256" key="7">
    <source>
        <dbReference type="ARBA" id="ARBA00023125"/>
    </source>
</evidence>
<dbReference type="GO" id="GO:0005737">
    <property type="term" value="C:cytoplasm"/>
    <property type="evidence" value="ECO:0007669"/>
    <property type="project" value="UniProtKB-SubCell"/>
</dbReference>
<dbReference type="InterPro" id="IPR020591">
    <property type="entry name" value="Chromosome_initiator_DnaA-like"/>
</dbReference>
<dbReference type="PANTHER" id="PTHR30050:SF2">
    <property type="entry name" value="CHROMOSOMAL REPLICATION INITIATOR PROTEIN DNAA"/>
    <property type="match status" value="1"/>
</dbReference>
<feature type="binding site" evidence="8">
    <location>
        <position position="181"/>
    </location>
    <ligand>
        <name>ATP</name>
        <dbReference type="ChEBI" id="CHEBI:30616"/>
    </ligand>
</feature>
<dbReference type="AlphaFoldDB" id="A0A0K1E4T1"/>
<dbReference type="GO" id="GO:0008289">
    <property type="term" value="F:lipid binding"/>
    <property type="evidence" value="ECO:0007669"/>
    <property type="project" value="UniProtKB-KW"/>
</dbReference>
<dbReference type="InterPro" id="IPR003593">
    <property type="entry name" value="AAA+_ATPase"/>
</dbReference>
<dbReference type="STRING" id="52.CMC5_000010"/>
<feature type="domain" description="Chromosomal replication initiator DnaA C-terminal" evidence="13">
    <location>
        <begin position="380"/>
        <end position="449"/>
    </location>
</feature>
<evidence type="ECO:0000256" key="6">
    <source>
        <dbReference type="ARBA" id="ARBA00023121"/>
    </source>
</evidence>
<comment type="domain">
    <text evidence="8">Domain I is involved in oligomerization and binding regulators, domain II is flexibile and of varying length in different bacteria, domain III forms the AAA+ region, while domain IV binds dsDNA.</text>
</comment>
<evidence type="ECO:0000259" key="12">
    <source>
        <dbReference type="SMART" id="SM00382"/>
    </source>
</evidence>
<dbReference type="Pfam" id="PF11638">
    <property type="entry name" value="DnaA_N"/>
    <property type="match status" value="1"/>
</dbReference>
<evidence type="ECO:0000313" key="14">
    <source>
        <dbReference type="EMBL" id="AKT35890.1"/>
    </source>
</evidence>
<evidence type="ECO:0000256" key="1">
    <source>
        <dbReference type="ARBA" id="ARBA00006583"/>
    </source>
</evidence>
<evidence type="ECO:0000313" key="15">
    <source>
        <dbReference type="Proteomes" id="UP000067626"/>
    </source>
</evidence>
<evidence type="ECO:0000256" key="3">
    <source>
        <dbReference type="ARBA" id="ARBA00022705"/>
    </source>
</evidence>
<dbReference type="PRINTS" id="PR00051">
    <property type="entry name" value="DNAA"/>
</dbReference>
<proteinExistence type="inferred from homology"/>
<dbReference type="GO" id="GO:0005524">
    <property type="term" value="F:ATP binding"/>
    <property type="evidence" value="ECO:0007669"/>
    <property type="project" value="UniProtKB-UniRule"/>
</dbReference>
<evidence type="ECO:0000256" key="10">
    <source>
        <dbReference type="RuleBase" id="RU000577"/>
    </source>
</evidence>
<dbReference type="GO" id="GO:0006275">
    <property type="term" value="P:regulation of DNA replication"/>
    <property type="evidence" value="ECO:0007669"/>
    <property type="project" value="UniProtKB-UniRule"/>
</dbReference>
<dbReference type="Gene3D" id="1.10.1750.10">
    <property type="match status" value="1"/>
</dbReference>
<comment type="similarity">
    <text evidence="1 8 11">Belongs to the DnaA family.</text>
</comment>
<evidence type="ECO:0000256" key="9">
    <source>
        <dbReference type="NCBIfam" id="TIGR00362"/>
    </source>
</evidence>
<keyword evidence="15" id="KW-1185">Reference proteome</keyword>
<dbReference type="InterPro" id="IPR027417">
    <property type="entry name" value="P-loop_NTPase"/>
</dbReference>
<evidence type="ECO:0000259" key="13">
    <source>
        <dbReference type="SMART" id="SM00760"/>
    </source>
</evidence>
<dbReference type="SMART" id="SM00760">
    <property type="entry name" value="Bac_DnaA_C"/>
    <property type="match status" value="1"/>
</dbReference>
<feature type="region of interest" description="Domain IV, binds dsDNA" evidence="8">
    <location>
        <begin position="353"/>
        <end position="474"/>
    </location>
</feature>
<evidence type="ECO:0000256" key="11">
    <source>
        <dbReference type="RuleBase" id="RU004227"/>
    </source>
</evidence>
<dbReference type="Pfam" id="PF00308">
    <property type="entry name" value="Bac_DnaA"/>
    <property type="match status" value="1"/>
</dbReference>
<reference evidence="14 15" key="1">
    <citation type="submission" date="2015-07" db="EMBL/GenBank/DDBJ databases">
        <title>Genome analysis of myxobacterium Chondromyces crocatus Cm c5 reveals a high potential for natural compound synthesis and the genetic basis for the loss of fruiting body formation.</title>
        <authorList>
            <person name="Zaburannyi N."/>
            <person name="Bunk B."/>
            <person name="Maier J."/>
            <person name="Overmann J."/>
            <person name="Mueller R."/>
        </authorList>
    </citation>
    <scope>NUCLEOTIDE SEQUENCE [LARGE SCALE GENOMIC DNA]</scope>
    <source>
        <strain evidence="14 15">Cm c5</strain>
    </source>
</reference>
<keyword evidence="3 8" id="KW-0235">DNA replication</keyword>
<feature type="domain" description="AAA+ ATPase" evidence="12">
    <location>
        <begin position="168"/>
        <end position="298"/>
    </location>
</feature>
<dbReference type="InterPro" id="IPR024633">
    <property type="entry name" value="DnaA_N_dom"/>
</dbReference>
<organism evidence="14 15">
    <name type="scientific">Chondromyces crocatus</name>
    <dbReference type="NCBI Taxonomy" id="52"/>
    <lineage>
        <taxon>Bacteria</taxon>
        <taxon>Pseudomonadati</taxon>
        <taxon>Myxococcota</taxon>
        <taxon>Polyangia</taxon>
        <taxon>Polyangiales</taxon>
        <taxon>Polyangiaceae</taxon>
        <taxon>Chondromyces</taxon>
    </lineage>
</organism>
<sequence>MTIPKHDVREVFDRAIEHTRRLSPATFDQWFGGVQFDDLTDGVLSLRVQNEFVLEWVRDNFLPTLTEKIRELTGWSVQVAWTLDPALVTPIAQRSEVAPVRPRPIALRPVPTPVPASGPPSPRLEVVRRPPPPDEMNPKHTFANFVVGPSNQLAHAAAIAAAGGGGRRYNPLFICGGTGLGKTHLVHAIAHRVYEERPEARIIYVSAERFTNDFITAIQHHRMDDFRTKYRQSCDLLLVDDIQFLAGREQTQEEFFHTFNALHALDRQIVVTSDKYPQNLERMEERLVSRFSWGLVADIQVPELETRVAIVRNKAAQEGIVLSDDVALYLGQMIRSNVRELEGTLIRLAAKSSLTGRPVDLAFARAEITATSPPRAQTISVEDIQRAVCHHFHLRSTDLTSKDRHKSVAFARHVAMYLCKQRLKCSFPEIGRAFGNRDHTTVMSAVRKIEAQRDSDPQVRAHLEALEKKLAADE</sequence>
<dbReference type="Pfam" id="PF08299">
    <property type="entry name" value="Bac_DnaA_C"/>
    <property type="match status" value="1"/>
</dbReference>
<evidence type="ECO:0000256" key="5">
    <source>
        <dbReference type="ARBA" id="ARBA00022840"/>
    </source>
</evidence>
<dbReference type="PANTHER" id="PTHR30050">
    <property type="entry name" value="CHROMOSOMAL REPLICATION INITIATOR PROTEIN DNAA"/>
    <property type="match status" value="1"/>
</dbReference>
<dbReference type="CDD" id="cd06571">
    <property type="entry name" value="Bac_DnaA_C"/>
    <property type="match status" value="1"/>
</dbReference>
<dbReference type="NCBIfam" id="TIGR00362">
    <property type="entry name" value="DnaA"/>
    <property type="match status" value="1"/>
</dbReference>
<keyword evidence="5 8" id="KW-0067">ATP-binding</keyword>
<dbReference type="RefSeq" id="WP_050428487.1">
    <property type="nucleotide sequence ID" value="NZ_CP012159.1"/>
</dbReference>
<keyword evidence="7 8" id="KW-0238">DNA-binding</keyword>
<dbReference type="FunFam" id="3.40.50.300:FF:000668">
    <property type="entry name" value="Chromosomal replication initiator protein DnaA"/>
    <property type="match status" value="1"/>
</dbReference>
<dbReference type="Gene3D" id="1.10.8.60">
    <property type="match status" value="1"/>
</dbReference>
<keyword evidence="4 8" id="KW-0547">Nucleotide-binding</keyword>
<comment type="function">
    <text evidence="8 10">Plays an essential role in the initiation and regulation of chromosomal replication. ATP-DnaA binds to the origin of replication (oriC) to initiate formation of the DNA replication initiation complex once per cell cycle. Binds the DnaA box (a 9 base pair repeat at the origin) and separates the double-stranded (ds)DNA. Forms a right-handed helical filament on oriC DNA; dsDNA binds to the exterior of the filament while single-stranded (ss)DNA is stabiized in the filament's interior. The ATP-DnaA-oriC complex binds and stabilizes one strand of the AT-rich DNA unwinding element (DUE), permitting loading of DNA polymerase. After initiation quickly degrades to an ADP-DnaA complex that is not apt for DNA replication. Binds acidic phospholipids.</text>
</comment>
<dbReference type="InterPro" id="IPR013159">
    <property type="entry name" value="DnaA_C"/>
</dbReference>
<evidence type="ECO:0000256" key="4">
    <source>
        <dbReference type="ARBA" id="ARBA00022741"/>
    </source>
</evidence>
<comment type="caution">
    <text evidence="8">Lacks conserved residue(s) required for the propagation of feature annotation.</text>
</comment>
<feature type="binding site" evidence="8">
    <location>
        <position position="182"/>
    </location>
    <ligand>
        <name>ATP</name>
        <dbReference type="ChEBI" id="CHEBI:30616"/>
    </ligand>
</feature>
<dbReference type="CDD" id="cd00009">
    <property type="entry name" value="AAA"/>
    <property type="match status" value="1"/>
</dbReference>
<dbReference type="PATRIC" id="fig|52.7.peg.1"/>
<comment type="subcellular location">
    <subcellularLocation>
        <location evidence="8">Cytoplasm</location>
    </subcellularLocation>
</comment>
<dbReference type="Gene3D" id="3.30.300.180">
    <property type="match status" value="1"/>
</dbReference>
<feature type="region of interest" description="Domain I, interacts with DnaA modulators" evidence="8">
    <location>
        <begin position="1"/>
        <end position="95"/>
    </location>
</feature>
<dbReference type="InterPro" id="IPR010921">
    <property type="entry name" value="Trp_repressor/repl_initiator"/>
</dbReference>
<dbReference type="GO" id="GO:0005886">
    <property type="term" value="C:plasma membrane"/>
    <property type="evidence" value="ECO:0007669"/>
    <property type="project" value="TreeGrafter"/>
</dbReference>
<feature type="binding site" evidence="8">
    <location>
        <position position="183"/>
    </location>
    <ligand>
        <name>ATP</name>
        <dbReference type="ChEBI" id="CHEBI:30616"/>
    </ligand>
</feature>
<dbReference type="GO" id="GO:0006270">
    <property type="term" value="P:DNA replication initiation"/>
    <property type="evidence" value="ECO:0007669"/>
    <property type="project" value="UniProtKB-UniRule"/>
</dbReference>
<dbReference type="InterPro" id="IPR013317">
    <property type="entry name" value="DnaA_dom"/>
</dbReference>
<evidence type="ECO:0000256" key="2">
    <source>
        <dbReference type="ARBA" id="ARBA00022490"/>
    </source>
</evidence>
<dbReference type="InterPro" id="IPR038454">
    <property type="entry name" value="DnaA_N_sf"/>
</dbReference>
<dbReference type="HAMAP" id="MF_00377">
    <property type="entry name" value="DnaA_bact"/>
    <property type="match status" value="1"/>
</dbReference>
<dbReference type="KEGG" id="ccro:CMC5_000010"/>
<accession>A0A0K1E4T1</accession>
<dbReference type="Proteomes" id="UP000067626">
    <property type="component" value="Chromosome"/>
</dbReference>
<dbReference type="SUPFAM" id="SSF48295">
    <property type="entry name" value="TrpR-like"/>
    <property type="match status" value="1"/>
</dbReference>